<evidence type="ECO:0000313" key="2">
    <source>
        <dbReference type="EMBL" id="RXS74432.1"/>
    </source>
</evidence>
<keyword evidence="2" id="KW-0378">Hydrolase</keyword>
<feature type="domain" description="Serine aminopeptidase S33" evidence="1">
    <location>
        <begin position="29"/>
        <end position="292"/>
    </location>
</feature>
<sequence>MEYTKISKKIKSPVDGLKLDLLVLVPDKTPKGILQIHHGMAEYKERYLPFMEYFAQAGYVTAIHDCRGHGKSVRTKKDLGYMYGGGMDALIEDTAEITRMLKEEWQGVPLILLGHSMGSMVVRCFTKKYDDLLDMLVVCGSPSKNPGAKVGLALAAAQEKISGAHHVSRFLELLSLGSYSAKFAGEGSRFAWCCSDEQVVRDYEASEFCGFTFTVDADKALFQLMDETYRETGWKLSNPKLPVLFIGGYEDPCIGGARKFAQAVQTMRRIGYMDTKGKLYPSMRHEILNEREKEKVYHDVKKYMEKKLNI</sequence>
<dbReference type="EMBL" id="SDKC01000001">
    <property type="protein sequence ID" value="RXS74432.1"/>
    <property type="molecule type" value="Genomic_DNA"/>
</dbReference>
<protein>
    <submittedName>
        <fullName evidence="2">Alpha/beta fold hydrolase</fullName>
    </submittedName>
</protein>
<dbReference type="InterPro" id="IPR051044">
    <property type="entry name" value="MAG_DAG_Lipase"/>
</dbReference>
<reference evidence="2 3" key="1">
    <citation type="submission" date="2019-01" db="EMBL/GenBank/DDBJ databases">
        <title>Blautia sp. nov. KGMB01111 isolated human feces.</title>
        <authorList>
            <person name="Park J.-E."/>
            <person name="Kim J.-S."/>
            <person name="Park S.-H."/>
        </authorList>
    </citation>
    <scope>NUCLEOTIDE SEQUENCE [LARGE SCALE GENOMIC DNA]</scope>
    <source>
        <strain evidence="2 3">KGMB01111</strain>
    </source>
</reference>
<dbReference type="PANTHER" id="PTHR11614">
    <property type="entry name" value="PHOSPHOLIPASE-RELATED"/>
    <property type="match status" value="1"/>
</dbReference>
<gene>
    <name evidence="2" type="ORF">ETP43_03810</name>
</gene>
<name>A0A4Q1RFV5_9FIRM</name>
<dbReference type="Pfam" id="PF12146">
    <property type="entry name" value="Hydrolase_4"/>
    <property type="match status" value="1"/>
</dbReference>
<dbReference type="OrthoDB" id="9806902at2"/>
<dbReference type="Proteomes" id="UP000290106">
    <property type="component" value="Unassembled WGS sequence"/>
</dbReference>
<comment type="caution">
    <text evidence="2">The sequence shown here is derived from an EMBL/GenBank/DDBJ whole genome shotgun (WGS) entry which is preliminary data.</text>
</comment>
<dbReference type="AlphaFoldDB" id="A0A4Q1RFV5"/>
<accession>A0A4Q1RFV5</accession>
<dbReference type="InterPro" id="IPR029058">
    <property type="entry name" value="AB_hydrolase_fold"/>
</dbReference>
<evidence type="ECO:0000259" key="1">
    <source>
        <dbReference type="Pfam" id="PF12146"/>
    </source>
</evidence>
<organism evidence="2 3">
    <name type="scientific">Blautia faecicola</name>
    <dbReference type="NCBI Taxonomy" id="2509240"/>
    <lineage>
        <taxon>Bacteria</taxon>
        <taxon>Bacillati</taxon>
        <taxon>Bacillota</taxon>
        <taxon>Clostridia</taxon>
        <taxon>Lachnospirales</taxon>
        <taxon>Lachnospiraceae</taxon>
        <taxon>Blautia</taxon>
    </lineage>
</organism>
<dbReference type="RefSeq" id="WP_129257092.1">
    <property type="nucleotide sequence ID" value="NZ_SDKC01000001.1"/>
</dbReference>
<proteinExistence type="predicted"/>
<dbReference type="InterPro" id="IPR022742">
    <property type="entry name" value="Hydrolase_4"/>
</dbReference>
<dbReference type="Gene3D" id="3.40.50.1820">
    <property type="entry name" value="alpha/beta hydrolase"/>
    <property type="match status" value="1"/>
</dbReference>
<dbReference type="SUPFAM" id="SSF53474">
    <property type="entry name" value="alpha/beta-Hydrolases"/>
    <property type="match status" value="1"/>
</dbReference>
<evidence type="ECO:0000313" key="3">
    <source>
        <dbReference type="Proteomes" id="UP000290106"/>
    </source>
</evidence>
<dbReference type="GO" id="GO:0016787">
    <property type="term" value="F:hydrolase activity"/>
    <property type="evidence" value="ECO:0007669"/>
    <property type="project" value="UniProtKB-KW"/>
</dbReference>
<keyword evidence="3" id="KW-1185">Reference proteome</keyword>